<accession>A0AAE3ECW0</accession>
<name>A0AAE3ECW0_9FIRM</name>
<evidence type="ECO:0000313" key="1">
    <source>
        <dbReference type="EMBL" id="MCC2232020.1"/>
    </source>
</evidence>
<dbReference type="EMBL" id="JAJEQR010000047">
    <property type="protein sequence ID" value="MCC2232020.1"/>
    <property type="molecule type" value="Genomic_DNA"/>
</dbReference>
<sequence>MGVHPVHLASTADWRLQAVCSLIISLKKTLVFAQRDDCGLTHEQQLKVNHDEVSHYKAMMDRSRTRYQIAEETEQSDGSVLVRVRKQYNDKADVSEYFN</sequence>
<reference evidence="1" key="1">
    <citation type="submission" date="2021-10" db="EMBL/GenBank/DDBJ databases">
        <title>Anaerobic single-cell dispensing facilitates the cultivation of human gut bacteria.</title>
        <authorList>
            <person name="Afrizal A."/>
        </authorList>
    </citation>
    <scope>NUCLEOTIDE SEQUENCE</scope>
    <source>
        <strain evidence="1">CLA-AA-H215</strain>
    </source>
</reference>
<dbReference type="RefSeq" id="WP_308454506.1">
    <property type="nucleotide sequence ID" value="NZ_JAJEQR010000047.1"/>
</dbReference>
<comment type="caution">
    <text evidence="1">The sequence shown here is derived from an EMBL/GenBank/DDBJ whole genome shotgun (WGS) entry which is preliminary data.</text>
</comment>
<dbReference type="AlphaFoldDB" id="A0AAE3ECW0"/>
<organism evidence="1 2">
    <name type="scientific">Hominifimenecus microfluidus</name>
    <dbReference type="NCBI Taxonomy" id="2885348"/>
    <lineage>
        <taxon>Bacteria</taxon>
        <taxon>Bacillati</taxon>
        <taxon>Bacillota</taxon>
        <taxon>Clostridia</taxon>
        <taxon>Lachnospirales</taxon>
        <taxon>Lachnospiraceae</taxon>
        <taxon>Hominifimenecus</taxon>
    </lineage>
</organism>
<keyword evidence="2" id="KW-1185">Reference proteome</keyword>
<protein>
    <submittedName>
        <fullName evidence="1">Uncharacterized protein</fullName>
    </submittedName>
</protein>
<gene>
    <name evidence="1" type="ORF">LKD81_13615</name>
</gene>
<dbReference type="Proteomes" id="UP001198182">
    <property type="component" value="Unassembled WGS sequence"/>
</dbReference>
<evidence type="ECO:0000313" key="2">
    <source>
        <dbReference type="Proteomes" id="UP001198182"/>
    </source>
</evidence>
<proteinExistence type="predicted"/>